<keyword evidence="4 10" id="KW-0812">Transmembrane</keyword>
<comment type="caution">
    <text evidence="12">The sequence shown here is derived from an EMBL/GenBank/DDBJ whole genome shotgun (WGS) entry which is preliminary data.</text>
</comment>
<organism evidence="12 13">
    <name type="scientific">Macrococcus equipercicus</name>
    <dbReference type="NCBI Taxonomy" id="69967"/>
    <lineage>
        <taxon>Bacteria</taxon>
        <taxon>Bacillati</taxon>
        <taxon>Bacillota</taxon>
        <taxon>Bacilli</taxon>
        <taxon>Bacillales</taxon>
        <taxon>Staphylococcaceae</taxon>
        <taxon>Macrococcus</taxon>
    </lineage>
</organism>
<evidence type="ECO:0000256" key="7">
    <source>
        <dbReference type="ARBA" id="ARBA00041028"/>
    </source>
</evidence>
<evidence type="ECO:0000256" key="8">
    <source>
        <dbReference type="ARBA" id="ARBA00042402"/>
    </source>
</evidence>
<evidence type="ECO:0000256" key="3">
    <source>
        <dbReference type="ARBA" id="ARBA00022475"/>
    </source>
</evidence>
<dbReference type="GO" id="GO:0016746">
    <property type="term" value="F:acyltransferase activity"/>
    <property type="evidence" value="ECO:0007669"/>
    <property type="project" value="UniProtKB-KW"/>
</dbReference>
<evidence type="ECO:0000256" key="4">
    <source>
        <dbReference type="ARBA" id="ARBA00022692"/>
    </source>
</evidence>
<keyword evidence="12" id="KW-0012">Acyltransferase</keyword>
<comment type="similarity">
    <text evidence="2">Belongs to the acyltransferase 3 family.</text>
</comment>
<feature type="transmembrane region" description="Helical" evidence="10">
    <location>
        <begin position="47"/>
        <end position="64"/>
    </location>
</feature>
<dbReference type="InterPro" id="IPR002656">
    <property type="entry name" value="Acyl_transf_3_dom"/>
</dbReference>
<evidence type="ECO:0000259" key="11">
    <source>
        <dbReference type="Pfam" id="PF01757"/>
    </source>
</evidence>
<evidence type="ECO:0000256" key="9">
    <source>
        <dbReference type="ARBA" id="ARBA00042839"/>
    </source>
</evidence>
<evidence type="ECO:0000256" key="5">
    <source>
        <dbReference type="ARBA" id="ARBA00022989"/>
    </source>
</evidence>
<keyword evidence="12" id="KW-0808">Transferase</keyword>
<dbReference type="RefSeq" id="WP_149459205.1">
    <property type="nucleotide sequence ID" value="NZ_SCWC02000004.1"/>
</dbReference>
<dbReference type="EMBL" id="SCWC02000004">
    <property type="protein sequence ID" value="KAA1039311.1"/>
    <property type="molecule type" value="Genomic_DNA"/>
</dbReference>
<evidence type="ECO:0000256" key="1">
    <source>
        <dbReference type="ARBA" id="ARBA00004651"/>
    </source>
</evidence>
<reference evidence="12 13" key="1">
    <citation type="submission" date="2019-09" db="EMBL/GenBank/DDBJ databases">
        <authorList>
            <person name="Mazhar S."/>
            <person name="Altermann E."/>
            <person name="Hill C."/>
            <person name="Mcauliffe O."/>
        </authorList>
    </citation>
    <scope>NUCLEOTIDE SEQUENCE [LARGE SCALE GENOMIC DNA]</scope>
    <source>
        <strain evidence="12 13">ATCC 51831</strain>
    </source>
</reference>
<comment type="subcellular location">
    <subcellularLocation>
        <location evidence="1">Cell membrane</location>
        <topology evidence="1">Multi-pass membrane protein</topology>
    </subcellularLocation>
</comment>
<accession>A0ABQ6R868</accession>
<keyword evidence="6 10" id="KW-0472">Membrane</keyword>
<gene>
    <name evidence="12" type="ORF">ERX35_006990</name>
</gene>
<feature type="transmembrane region" description="Helical" evidence="10">
    <location>
        <begin position="85"/>
        <end position="102"/>
    </location>
</feature>
<keyword evidence="13" id="KW-1185">Reference proteome</keyword>
<feature type="transmembrane region" description="Helical" evidence="10">
    <location>
        <begin position="122"/>
        <end position="139"/>
    </location>
</feature>
<dbReference type="Pfam" id="PF01757">
    <property type="entry name" value="Acyl_transf_3"/>
    <property type="match status" value="1"/>
</dbReference>
<keyword evidence="3" id="KW-1003">Cell membrane</keyword>
<feature type="transmembrane region" description="Helical" evidence="10">
    <location>
        <begin position="269"/>
        <end position="293"/>
    </location>
</feature>
<evidence type="ECO:0000256" key="10">
    <source>
        <dbReference type="SAM" id="Phobius"/>
    </source>
</evidence>
<proteinExistence type="inferred from homology"/>
<feature type="transmembrane region" description="Helical" evidence="10">
    <location>
        <begin position="9"/>
        <end position="27"/>
    </location>
</feature>
<dbReference type="PANTHER" id="PTHR40074">
    <property type="entry name" value="O-ACETYLTRANSFERASE WECH"/>
    <property type="match status" value="1"/>
</dbReference>
<dbReference type="PANTHER" id="PTHR40074:SF2">
    <property type="entry name" value="O-ACETYLTRANSFERASE WECH"/>
    <property type="match status" value="1"/>
</dbReference>
<feature type="domain" description="Acyltransferase 3" evidence="11">
    <location>
        <begin position="7"/>
        <end position="318"/>
    </location>
</feature>
<sequence length="344" mass="40869">MNKIYYHEISFIRGIACLLVVLTHITLGYDNTHYTLANQLNLTINQLARVGTPIFALISGFLLFNSTKTKEIMIKPFYISRFNKIYIPYLFWTAIYLVVGQATHTHPFNSHKILQYLFLGEGYVHLYFIIIVLQFYIIFPFIARVINQKNIIKYTLFSLIIMILWYFVRSDNPFKVIYFRAILLSWIGYFFMGGVLAYYTEEIRRYTVKYFFTLILFVVICIMAMLIEIDLPHLFQSDRVLNIVYVPIFTLFFFLLYDKIKDTKLQHFITYVGNLSMGFYLVHLLIIGGLSTYMPSWFWQPPYSLLHYILTIIFTALFIEFLLLFPYGYKILPVAREKSGYKRH</sequence>
<protein>
    <recommendedName>
        <fullName evidence="7">Probable poly-beta-1,6-N-acetyl-D-glucosamine export protein</fullName>
    </recommendedName>
    <alternativeName>
        <fullName evidence="9">Biofilm polysaccharide intercellular adhesin export protein</fullName>
    </alternativeName>
    <alternativeName>
        <fullName evidence="8">Intercellular adhesion protein C</fullName>
    </alternativeName>
</protein>
<feature type="transmembrane region" description="Helical" evidence="10">
    <location>
        <begin position="174"/>
        <end position="198"/>
    </location>
</feature>
<evidence type="ECO:0000313" key="12">
    <source>
        <dbReference type="EMBL" id="KAA1039311.1"/>
    </source>
</evidence>
<dbReference type="Proteomes" id="UP000295735">
    <property type="component" value="Unassembled WGS sequence"/>
</dbReference>
<feature type="transmembrane region" description="Helical" evidence="10">
    <location>
        <begin position="305"/>
        <end position="329"/>
    </location>
</feature>
<keyword evidence="5 10" id="KW-1133">Transmembrane helix</keyword>
<feature type="transmembrane region" description="Helical" evidence="10">
    <location>
        <begin position="210"/>
        <end position="227"/>
    </location>
</feature>
<feature type="transmembrane region" description="Helical" evidence="10">
    <location>
        <begin position="239"/>
        <end position="257"/>
    </location>
</feature>
<evidence type="ECO:0000256" key="2">
    <source>
        <dbReference type="ARBA" id="ARBA00007400"/>
    </source>
</evidence>
<evidence type="ECO:0000313" key="13">
    <source>
        <dbReference type="Proteomes" id="UP000295735"/>
    </source>
</evidence>
<feature type="transmembrane region" description="Helical" evidence="10">
    <location>
        <begin position="151"/>
        <end position="168"/>
    </location>
</feature>
<name>A0ABQ6R868_9STAP</name>
<evidence type="ECO:0000256" key="6">
    <source>
        <dbReference type="ARBA" id="ARBA00023136"/>
    </source>
</evidence>